<comment type="caution">
    <text evidence="1">The sequence shown here is derived from an EMBL/GenBank/DDBJ whole genome shotgun (WGS) entry which is preliminary data.</text>
</comment>
<dbReference type="Proteomes" id="UP001519887">
    <property type="component" value="Unassembled WGS sequence"/>
</dbReference>
<feature type="non-terminal residue" evidence="1">
    <location>
        <position position="63"/>
    </location>
</feature>
<name>A0ABS7C5Y4_9BACL</name>
<evidence type="ECO:0000313" key="1">
    <source>
        <dbReference type="EMBL" id="MBW7456311.1"/>
    </source>
</evidence>
<dbReference type="EMBL" id="JAHZIK010000545">
    <property type="protein sequence ID" value="MBW7456311.1"/>
    <property type="molecule type" value="Genomic_DNA"/>
</dbReference>
<proteinExistence type="predicted"/>
<sequence>MTKETAVKKGIIDCDVHVYPKSREELNKYLPQPWQDWYRPLSRAYGNIQGNRKDAAPPGGGGA</sequence>
<organism evidence="1 2">
    <name type="scientific">Paenibacillus sepulcri</name>
    <dbReference type="NCBI Taxonomy" id="359917"/>
    <lineage>
        <taxon>Bacteria</taxon>
        <taxon>Bacillati</taxon>
        <taxon>Bacillota</taxon>
        <taxon>Bacilli</taxon>
        <taxon>Bacillales</taxon>
        <taxon>Paenibacillaceae</taxon>
        <taxon>Paenibacillus</taxon>
    </lineage>
</organism>
<gene>
    <name evidence="1" type="ORF">K0U00_19950</name>
</gene>
<accession>A0ABS7C5Y4</accession>
<evidence type="ECO:0008006" key="3">
    <source>
        <dbReference type="Google" id="ProtNLM"/>
    </source>
</evidence>
<keyword evidence="2" id="KW-1185">Reference proteome</keyword>
<evidence type="ECO:0000313" key="2">
    <source>
        <dbReference type="Proteomes" id="UP001519887"/>
    </source>
</evidence>
<reference evidence="1 2" key="1">
    <citation type="submission" date="2021-07" db="EMBL/GenBank/DDBJ databases">
        <title>Paenibacillus radiodurans sp. nov., isolated from the southeastern edge of Tengger Desert.</title>
        <authorList>
            <person name="Zhang G."/>
        </authorList>
    </citation>
    <scope>NUCLEOTIDE SEQUENCE [LARGE SCALE GENOMIC DNA]</scope>
    <source>
        <strain evidence="1 2">CCM 7311</strain>
    </source>
</reference>
<protein>
    <recommendedName>
        <fullName evidence="3">Amidohydrolase</fullName>
    </recommendedName>
</protein>